<evidence type="ECO:0000259" key="2">
    <source>
        <dbReference type="Pfam" id="PF13360"/>
    </source>
</evidence>
<sequence precursor="true">MLAALLLAPLFVAAPADAPADWPGWLGPDRDGRAAGFAQPADWSTAPTELWRVEVGTGYGSPLVAGERVFLHARQGGEEVLWKLDAATGETVWRQAWAVPFAAVAGGERHGAGPKASPLLADGRVYTHGITGTLRAWDAESGEPLWSRDAADRFAPGRPHWGAAGSPAFDPQTGPHGAVIVHLGSDEAGALTAFDARTGETLWELVGDGASYSSPVVTELDGVRQVVVWTHEAVLGVDAATGAELWRSPLPHLGGDQNMPTPTIHDGTVLVGAENRGVRALRPTKTGDGWSVKELWRTDAAALDMSTGVISGGLLYGFSHLRSGQLFAMDPATGKLLWSTRGREGDNGTLLSLPGETGEPGRVLVLKDDGTLLVLAARGAETEILATHRVAPGDAWAPAAPLPGGLLVKDLDTLRRLSFPAE</sequence>
<name>A0A517P8H3_9PLAN</name>
<accession>A0A517P8H3</accession>
<dbReference type="PANTHER" id="PTHR34512">
    <property type="entry name" value="CELL SURFACE PROTEIN"/>
    <property type="match status" value="1"/>
</dbReference>
<dbReference type="InterPro" id="IPR015943">
    <property type="entry name" value="WD40/YVTN_repeat-like_dom_sf"/>
</dbReference>
<dbReference type="Proteomes" id="UP000318741">
    <property type="component" value="Chromosome"/>
</dbReference>
<dbReference type="InterPro" id="IPR011047">
    <property type="entry name" value="Quinoprotein_ADH-like_sf"/>
</dbReference>
<evidence type="ECO:0000256" key="1">
    <source>
        <dbReference type="SAM" id="SignalP"/>
    </source>
</evidence>
<dbReference type="PANTHER" id="PTHR34512:SF30">
    <property type="entry name" value="OUTER MEMBRANE PROTEIN ASSEMBLY FACTOR BAMB"/>
    <property type="match status" value="1"/>
</dbReference>
<dbReference type="EMBL" id="CP036265">
    <property type="protein sequence ID" value="QDT15679.1"/>
    <property type="molecule type" value="Genomic_DNA"/>
</dbReference>
<dbReference type="OrthoDB" id="257581at2"/>
<feature type="domain" description="Pyrrolo-quinoline quinone repeat" evidence="2">
    <location>
        <begin position="82"/>
        <end position="340"/>
    </location>
</feature>
<proteinExistence type="predicted"/>
<dbReference type="Pfam" id="PF13360">
    <property type="entry name" value="PQQ_2"/>
    <property type="match status" value="1"/>
</dbReference>
<dbReference type="RefSeq" id="WP_145358589.1">
    <property type="nucleotide sequence ID" value="NZ_CP036265.1"/>
</dbReference>
<dbReference type="KEGG" id="acaf:CA12_17690"/>
<organism evidence="3 4">
    <name type="scientific">Alienimonas californiensis</name>
    <dbReference type="NCBI Taxonomy" id="2527989"/>
    <lineage>
        <taxon>Bacteria</taxon>
        <taxon>Pseudomonadati</taxon>
        <taxon>Planctomycetota</taxon>
        <taxon>Planctomycetia</taxon>
        <taxon>Planctomycetales</taxon>
        <taxon>Planctomycetaceae</taxon>
        <taxon>Alienimonas</taxon>
    </lineage>
</organism>
<keyword evidence="4" id="KW-1185">Reference proteome</keyword>
<protein>
    <submittedName>
        <fullName evidence="3">Outer membrane biogenesis protein BamB</fullName>
    </submittedName>
</protein>
<dbReference type="SMART" id="SM00564">
    <property type="entry name" value="PQQ"/>
    <property type="match status" value="5"/>
</dbReference>
<gene>
    <name evidence="3" type="ORF">CA12_17690</name>
</gene>
<keyword evidence="1" id="KW-0732">Signal</keyword>
<feature type="chain" id="PRO_5022209657" evidence="1">
    <location>
        <begin position="19"/>
        <end position="422"/>
    </location>
</feature>
<reference evidence="3 4" key="1">
    <citation type="submission" date="2019-02" db="EMBL/GenBank/DDBJ databases">
        <title>Deep-cultivation of Planctomycetes and their phenomic and genomic characterization uncovers novel biology.</title>
        <authorList>
            <person name="Wiegand S."/>
            <person name="Jogler M."/>
            <person name="Boedeker C."/>
            <person name="Pinto D."/>
            <person name="Vollmers J."/>
            <person name="Rivas-Marin E."/>
            <person name="Kohn T."/>
            <person name="Peeters S.H."/>
            <person name="Heuer A."/>
            <person name="Rast P."/>
            <person name="Oberbeckmann S."/>
            <person name="Bunk B."/>
            <person name="Jeske O."/>
            <person name="Meyerdierks A."/>
            <person name="Storesund J.E."/>
            <person name="Kallscheuer N."/>
            <person name="Luecker S."/>
            <person name="Lage O.M."/>
            <person name="Pohl T."/>
            <person name="Merkel B.J."/>
            <person name="Hornburger P."/>
            <person name="Mueller R.-W."/>
            <person name="Bruemmer F."/>
            <person name="Labrenz M."/>
            <person name="Spormann A.M."/>
            <person name="Op den Camp H."/>
            <person name="Overmann J."/>
            <person name="Amann R."/>
            <person name="Jetten M.S.M."/>
            <person name="Mascher T."/>
            <person name="Medema M.H."/>
            <person name="Devos D.P."/>
            <person name="Kaster A.-K."/>
            <person name="Ovreas L."/>
            <person name="Rohde M."/>
            <person name="Galperin M.Y."/>
            <person name="Jogler C."/>
        </authorList>
    </citation>
    <scope>NUCLEOTIDE SEQUENCE [LARGE SCALE GENOMIC DNA]</scope>
    <source>
        <strain evidence="3 4">CA12</strain>
    </source>
</reference>
<dbReference type="SUPFAM" id="SSF50998">
    <property type="entry name" value="Quinoprotein alcohol dehydrogenase-like"/>
    <property type="match status" value="1"/>
</dbReference>
<dbReference type="Gene3D" id="2.40.10.480">
    <property type="match status" value="1"/>
</dbReference>
<dbReference type="InterPro" id="IPR018391">
    <property type="entry name" value="PQQ_b-propeller_rpt"/>
</dbReference>
<dbReference type="InterPro" id="IPR002372">
    <property type="entry name" value="PQQ_rpt_dom"/>
</dbReference>
<evidence type="ECO:0000313" key="4">
    <source>
        <dbReference type="Proteomes" id="UP000318741"/>
    </source>
</evidence>
<evidence type="ECO:0000313" key="3">
    <source>
        <dbReference type="EMBL" id="QDT15679.1"/>
    </source>
</evidence>
<feature type="signal peptide" evidence="1">
    <location>
        <begin position="1"/>
        <end position="18"/>
    </location>
</feature>
<dbReference type="Gene3D" id="2.130.10.10">
    <property type="entry name" value="YVTN repeat-like/Quinoprotein amine dehydrogenase"/>
    <property type="match status" value="1"/>
</dbReference>
<dbReference type="AlphaFoldDB" id="A0A517P8H3"/>